<dbReference type="EMBL" id="CAADFO010000028">
    <property type="protein sequence ID" value="VFK27521.1"/>
    <property type="molecule type" value="Genomic_DNA"/>
</dbReference>
<evidence type="ECO:0000313" key="3">
    <source>
        <dbReference type="EMBL" id="VFK75652.1"/>
    </source>
</evidence>
<dbReference type="EMBL" id="CAADFQ010000029">
    <property type="protein sequence ID" value="VFK32082.1"/>
    <property type="molecule type" value="Genomic_DNA"/>
</dbReference>
<evidence type="ECO:0000313" key="1">
    <source>
        <dbReference type="EMBL" id="VFK27521.1"/>
    </source>
</evidence>
<name>A0A450XS32_9GAMM</name>
<sequence length="65" mass="7604">MEFYRPESLLLQYPNSPKYWICCETCSEETIGKGYTWATFFKALKQLGVVGPRIVEKTQRYAVYA</sequence>
<gene>
    <name evidence="1" type="ORF">BECKMB1821G_GA0114241_102833</name>
    <name evidence="3" type="ORF">BECKMB1821H_GA0114242_102816</name>
    <name evidence="2" type="ORF">BECKMB1821I_GA0114274_102932</name>
</gene>
<proteinExistence type="predicted"/>
<protein>
    <submittedName>
        <fullName evidence="2">Uncharacterized protein</fullName>
    </submittedName>
</protein>
<evidence type="ECO:0000313" key="2">
    <source>
        <dbReference type="EMBL" id="VFK32082.1"/>
    </source>
</evidence>
<accession>A0A450XS32</accession>
<dbReference type="EMBL" id="CAADGH010000028">
    <property type="protein sequence ID" value="VFK75652.1"/>
    <property type="molecule type" value="Genomic_DNA"/>
</dbReference>
<organism evidence="2">
    <name type="scientific">Candidatus Kentrum sp. MB</name>
    <dbReference type="NCBI Taxonomy" id="2138164"/>
    <lineage>
        <taxon>Bacteria</taxon>
        <taxon>Pseudomonadati</taxon>
        <taxon>Pseudomonadota</taxon>
        <taxon>Gammaproteobacteria</taxon>
        <taxon>Candidatus Kentrum</taxon>
    </lineage>
</organism>
<dbReference type="AlphaFoldDB" id="A0A450XS32"/>
<reference evidence="2" key="1">
    <citation type="submission" date="2019-02" db="EMBL/GenBank/DDBJ databases">
        <authorList>
            <person name="Gruber-Vodicka R. H."/>
            <person name="Seah K. B. B."/>
        </authorList>
    </citation>
    <scope>NUCLEOTIDE SEQUENCE</scope>
    <source>
        <strain evidence="1">BECK_BZ197</strain>
        <strain evidence="3">BECK_BZ198</strain>
        <strain evidence="2">BECK_BZ199</strain>
    </source>
</reference>